<feature type="domain" description="AAA" evidence="1">
    <location>
        <begin position="27"/>
        <end position="79"/>
    </location>
</feature>
<dbReference type="InterPro" id="IPR025669">
    <property type="entry name" value="AAA_dom"/>
</dbReference>
<proteinExistence type="predicted"/>
<feature type="non-terminal residue" evidence="2">
    <location>
        <position position="1"/>
    </location>
</feature>
<accession>A0A7Y0SIL6</accession>
<dbReference type="PANTHER" id="PTHR13696:SF98">
    <property type="entry name" value="PLASMID PARTITION PROTEIN A"/>
    <property type="match status" value="1"/>
</dbReference>
<dbReference type="InterPro" id="IPR050678">
    <property type="entry name" value="DNA_Partitioning_ATPase"/>
</dbReference>
<reference evidence="2 3" key="1">
    <citation type="submission" date="2020-04" db="EMBL/GenBank/DDBJ databases">
        <title>Whole-genome sequencing of Vibrio spp. from China reveals different genetic environments of blaCTX-M-14 among diverse lineages.</title>
        <authorList>
            <person name="Zheng Z."/>
            <person name="Ye L."/>
            <person name="Chen S."/>
        </authorList>
    </citation>
    <scope>NUCLEOTIDE SEQUENCE [LARGE SCALE GENOMIC DNA]</scope>
    <source>
        <strain evidence="2 3">Vb0551</strain>
    </source>
</reference>
<evidence type="ECO:0000313" key="2">
    <source>
        <dbReference type="EMBL" id="NMU84181.1"/>
    </source>
</evidence>
<feature type="non-terminal residue" evidence="2">
    <location>
        <position position="81"/>
    </location>
</feature>
<dbReference type="SUPFAM" id="SSF52540">
    <property type="entry name" value="P-loop containing nucleoside triphosphate hydrolases"/>
    <property type="match status" value="1"/>
</dbReference>
<dbReference type="CDD" id="cd02042">
    <property type="entry name" value="ParAB_family"/>
    <property type="match status" value="1"/>
</dbReference>
<protein>
    <submittedName>
        <fullName evidence="2">ParA family protein</fullName>
    </submittedName>
</protein>
<gene>
    <name evidence="2" type="ORF">HKB16_14940</name>
</gene>
<dbReference type="EMBL" id="JABCLB010001485">
    <property type="protein sequence ID" value="NMU84181.1"/>
    <property type="molecule type" value="Genomic_DNA"/>
</dbReference>
<dbReference type="Proteomes" id="UP000518904">
    <property type="component" value="Unassembled WGS sequence"/>
</dbReference>
<dbReference type="InterPro" id="IPR027417">
    <property type="entry name" value="P-loop_NTPase"/>
</dbReference>
<sequence length="81" mass="9302">MPAFPEDERFSSLHWLGEENLIPRLKERVIDPIRNQYDLIFIDTGPQINPLTWSALYACNGLLVPVSPKALDWSSTTQFLD</sequence>
<dbReference type="Gene3D" id="3.40.50.300">
    <property type="entry name" value="P-loop containing nucleotide triphosphate hydrolases"/>
    <property type="match status" value="1"/>
</dbReference>
<dbReference type="PANTHER" id="PTHR13696">
    <property type="entry name" value="P-LOOP CONTAINING NUCLEOSIDE TRIPHOSPHATE HYDROLASE"/>
    <property type="match status" value="1"/>
</dbReference>
<name>A0A7Y0SIL6_VIBPH</name>
<evidence type="ECO:0000259" key="1">
    <source>
        <dbReference type="Pfam" id="PF13614"/>
    </source>
</evidence>
<organism evidence="2 3">
    <name type="scientific">Vibrio parahaemolyticus</name>
    <dbReference type="NCBI Taxonomy" id="670"/>
    <lineage>
        <taxon>Bacteria</taxon>
        <taxon>Pseudomonadati</taxon>
        <taxon>Pseudomonadota</taxon>
        <taxon>Gammaproteobacteria</taxon>
        <taxon>Vibrionales</taxon>
        <taxon>Vibrionaceae</taxon>
        <taxon>Vibrio</taxon>
    </lineage>
</organism>
<comment type="caution">
    <text evidence="2">The sequence shown here is derived from an EMBL/GenBank/DDBJ whole genome shotgun (WGS) entry which is preliminary data.</text>
</comment>
<evidence type="ECO:0000313" key="3">
    <source>
        <dbReference type="Proteomes" id="UP000518904"/>
    </source>
</evidence>
<dbReference type="Pfam" id="PF13614">
    <property type="entry name" value="AAA_31"/>
    <property type="match status" value="1"/>
</dbReference>
<dbReference type="AlphaFoldDB" id="A0A7Y0SIL6"/>